<protein>
    <submittedName>
        <fullName evidence="3">ISL3 family transposase</fullName>
    </submittedName>
</protein>
<organism evidence="3 4">
    <name type="scientific">Vibrio albus</name>
    <dbReference type="NCBI Taxonomy" id="2200953"/>
    <lineage>
        <taxon>Bacteria</taxon>
        <taxon>Pseudomonadati</taxon>
        <taxon>Pseudomonadota</taxon>
        <taxon>Gammaproteobacteria</taxon>
        <taxon>Vibrionales</taxon>
        <taxon>Vibrionaceae</taxon>
        <taxon>Vibrio</taxon>
    </lineage>
</organism>
<keyword evidence="4" id="KW-1185">Reference proteome</keyword>
<dbReference type="NCBIfam" id="NF033550">
    <property type="entry name" value="transpos_ISL3"/>
    <property type="match status" value="1"/>
</dbReference>
<dbReference type="PANTHER" id="PTHR33498">
    <property type="entry name" value="TRANSPOSASE FOR INSERTION SEQUENCE ELEMENT IS1557"/>
    <property type="match status" value="1"/>
</dbReference>
<accession>A0A2U3B7U8</accession>
<dbReference type="PANTHER" id="PTHR33498:SF1">
    <property type="entry name" value="TRANSPOSASE FOR INSERTION SEQUENCE ELEMENT IS1557"/>
    <property type="match status" value="1"/>
</dbReference>
<dbReference type="InterPro" id="IPR002560">
    <property type="entry name" value="Transposase_DDE"/>
</dbReference>
<evidence type="ECO:0000259" key="1">
    <source>
        <dbReference type="Pfam" id="PF01610"/>
    </source>
</evidence>
<feature type="domain" description="Transposase IS204/IS1001/IS1096/IS1165 helix-turn-helix" evidence="2">
    <location>
        <begin position="37"/>
        <end position="81"/>
    </location>
</feature>
<evidence type="ECO:0000313" key="4">
    <source>
        <dbReference type="Proteomes" id="UP000245362"/>
    </source>
</evidence>
<sequence>MATPIGTNPCYIQIANQRIKCRACNTFGYLPLNFVPRPKVRYTKGFEQYVLSLSALNVTISAIAKLCGVCWDTVKDIQKHYLQKRYSQPCLKNVTHIGIDEIYCGPKSGFMTVVIDMKTSAVIYTEKGKKSESLDGFWKRKLRCKKPIEAIATDMGQAYISSVKQHAPKAKLVIDRFHVVKRFNEKLTAFRRELQNSMSSKNDAQYLKNTRWLLVSNPDRLDEQGQARLERALEANQPLAVVYYLKEKLRMLWSQPSKIEGERWLESWIDEANHSGIVMLEKFTNTLKKHKDGILAFYDERMSSGRVEGVNNRIKTLNKVAYGYRDWEFFELKIKASHEAKYRFTG</sequence>
<gene>
    <name evidence="3" type="ORF">DI392_13295</name>
</gene>
<reference evidence="3 4" key="1">
    <citation type="submission" date="2018-05" db="EMBL/GenBank/DDBJ databases">
        <title>Vibrio limimaris sp. nov., isolated from marine sediment.</title>
        <authorList>
            <person name="Li C.-M."/>
        </authorList>
    </citation>
    <scope>NUCLEOTIDE SEQUENCE [LARGE SCALE GENOMIC DNA]</scope>
    <source>
        <strain evidence="3 4">E4404</strain>
    </source>
</reference>
<dbReference type="OrthoDB" id="5289059at2"/>
<dbReference type="Pfam" id="PF01610">
    <property type="entry name" value="DDE_Tnp_ISL3"/>
    <property type="match status" value="1"/>
</dbReference>
<proteinExistence type="predicted"/>
<comment type="caution">
    <text evidence="3">The sequence shown here is derived from an EMBL/GenBank/DDBJ whole genome shotgun (WGS) entry which is preliminary data.</text>
</comment>
<dbReference type="InterPro" id="IPR032877">
    <property type="entry name" value="Transposase_HTH"/>
</dbReference>
<feature type="domain" description="Transposase IS204/IS1001/IS1096/IS1165 DDE" evidence="1">
    <location>
        <begin position="97"/>
        <end position="334"/>
    </location>
</feature>
<dbReference type="AlphaFoldDB" id="A0A2U3B7U8"/>
<evidence type="ECO:0000259" key="2">
    <source>
        <dbReference type="Pfam" id="PF13542"/>
    </source>
</evidence>
<dbReference type="InterPro" id="IPR047951">
    <property type="entry name" value="Transpos_ISL3"/>
</dbReference>
<name>A0A2U3B7U8_9VIBR</name>
<dbReference type="EMBL" id="QFWT01000007">
    <property type="protein sequence ID" value="PWI32805.1"/>
    <property type="molecule type" value="Genomic_DNA"/>
</dbReference>
<dbReference type="Proteomes" id="UP000245362">
    <property type="component" value="Unassembled WGS sequence"/>
</dbReference>
<dbReference type="Pfam" id="PF13542">
    <property type="entry name" value="HTH_Tnp_ISL3"/>
    <property type="match status" value="1"/>
</dbReference>
<evidence type="ECO:0000313" key="3">
    <source>
        <dbReference type="EMBL" id="PWI32805.1"/>
    </source>
</evidence>